<sequence>MPFSFHSIIFEPPYFVSLQSLLTKIRINLVNPSGFLAT</sequence>
<keyword evidence="2" id="KW-1185">Reference proteome</keyword>
<accession>T0FBT5</accession>
<dbReference type="EMBL" id="AHMO02000008">
    <property type="protein sequence ID" value="EQA45341.1"/>
    <property type="molecule type" value="Genomic_DNA"/>
</dbReference>
<proteinExistence type="predicted"/>
<evidence type="ECO:0000313" key="2">
    <source>
        <dbReference type="Proteomes" id="UP000015454"/>
    </source>
</evidence>
<comment type="caution">
    <text evidence="1">The sequence shown here is derived from an EMBL/GenBank/DDBJ whole genome shotgun (WGS) entry which is preliminary data.</text>
</comment>
<dbReference type="Proteomes" id="UP000015454">
    <property type="component" value="Unassembled WGS sequence"/>
</dbReference>
<dbReference type="AlphaFoldDB" id="T0FBT5"/>
<name>T0FBT5_9LEPT</name>
<gene>
    <name evidence="1" type="ORF">LEP1GSC050_3965</name>
</gene>
<organism evidence="1 2">
    <name type="scientific">Leptospira broomii serovar Hurstbridge str. 5399</name>
    <dbReference type="NCBI Taxonomy" id="1049789"/>
    <lineage>
        <taxon>Bacteria</taxon>
        <taxon>Pseudomonadati</taxon>
        <taxon>Spirochaetota</taxon>
        <taxon>Spirochaetia</taxon>
        <taxon>Leptospirales</taxon>
        <taxon>Leptospiraceae</taxon>
        <taxon>Leptospira</taxon>
    </lineage>
</organism>
<evidence type="ECO:0000313" key="1">
    <source>
        <dbReference type="EMBL" id="EQA45341.1"/>
    </source>
</evidence>
<protein>
    <submittedName>
        <fullName evidence="1">Uncharacterized protein</fullName>
    </submittedName>
</protein>
<reference evidence="1" key="1">
    <citation type="submission" date="2013-05" db="EMBL/GenBank/DDBJ databases">
        <authorList>
            <person name="Harkins D.M."/>
            <person name="Durkin A.S."/>
            <person name="Brinkac L.M."/>
            <person name="Haft D.H."/>
            <person name="Selengut J.D."/>
            <person name="Sanka R."/>
            <person name="DePew J."/>
            <person name="Purushe J."/>
            <person name="Hartskeerl R.A."/>
            <person name="Ahmed A."/>
            <person name="van der Linden H."/>
            <person name="Goris M.G.A."/>
            <person name="Vinetz J.M."/>
            <person name="Sutton G.G."/>
            <person name="Nierman W.C."/>
            <person name="Fouts D.E."/>
        </authorList>
    </citation>
    <scope>NUCLEOTIDE SEQUENCE [LARGE SCALE GENOMIC DNA]</scope>
    <source>
        <strain evidence="1">5399</strain>
    </source>
</reference>